<proteinExistence type="predicted"/>
<evidence type="ECO:0000256" key="1">
    <source>
        <dbReference type="SAM" id="SignalP"/>
    </source>
</evidence>
<feature type="signal peptide" evidence="1">
    <location>
        <begin position="1"/>
        <end position="29"/>
    </location>
</feature>
<dbReference type="RefSeq" id="WP_237966924.1">
    <property type="nucleotide sequence ID" value="NZ_JAKNHQ010000013.1"/>
</dbReference>
<dbReference type="EMBL" id="JAKNHQ010000013">
    <property type="protein sequence ID" value="MCG4611223.1"/>
    <property type="molecule type" value="Genomic_DNA"/>
</dbReference>
<comment type="caution">
    <text evidence="2">The sequence shown here is derived from an EMBL/GenBank/DDBJ whole genome shotgun (WGS) entry which is preliminary data.</text>
</comment>
<dbReference type="Proteomes" id="UP001298681">
    <property type="component" value="Unassembled WGS sequence"/>
</dbReference>
<evidence type="ECO:0000313" key="3">
    <source>
        <dbReference type="Proteomes" id="UP001298681"/>
    </source>
</evidence>
<sequence>MKKTIAAITAACLLLATGCGLHLTGGLEAYDPKETVPAIRVAVGGEEADYGVTLHEWDGFTDAALDYAPWFPGAVQEGVRIPTAPPGTEVTVTFSGEKPQNILVEDYALDEAGEFSWFWGNIASRRYTGTQEMEIPLLECRPEILYGDIGWGTEPFLHGFNMECEWADGNRCTYSFMVRTEQKAVPARKAPPQLRIQCGDAVLEPATLVDRWGGESPRADEAFPELWNLLAQAPIVSLPKDGVLEFSLDGRAPDIGRLSACLLDEESIPEYGEDTLESGNKYLPAFSIEGGQGTLACADLGFPQTPALYGFRLDCTWHSGEPAGRCTYVFVARWDGEPAEAIPD</sequence>
<evidence type="ECO:0000313" key="2">
    <source>
        <dbReference type="EMBL" id="MCG4611223.1"/>
    </source>
</evidence>
<feature type="chain" id="PRO_5046780240" evidence="1">
    <location>
        <begin position="30"/>
        <end position="344"/>
    </location>
</feature>
<accession>A0ABS9ML24</accession>
<organism evidence="2 3">
    <name type="scientific">Anaeromassilibacillus senegalensis</name>
    <dbReference type="NCBI Taxonomy" id="1673717"/>
    <lineage>
        <taxon>Bacteria</taxon>
        <taxon>Bacillati</taxon>
        <taxon>Bacillota</taxon>
        <taxon>Clostridia</taxon>
        <taxon>Eubacteriales</taxon>
        <taxon>Acutalibacteraceae</taxon>
        <taxon>Anaeromassilibacillus</taxon>
    </lineage>
</organism>
<reference evidence="2 3" key="1">
    <citation type="submission" date="2022-01" db="EMBL/GenBank/DDBJ databases">
        <title>Collection of gut derived symbiotic bacterial strains cultured from healthy donors.</title>
        <authorList>
            <person name="Lin H."/>
            <person name="Kohout C."/>
            <person name="Waligurski E."/>
            <person name="Pamer E.G."/>
        </authorList>
    </citation>
    <scope>NUCLEOTIDE SEQUENCE [LARGE SCALE GENOMIC DNA]</scope>
    <source>
        <strain evidence="2 3">DFI.7.58</strain>
    </source>
</reference>
<name>A0ABS9ML24_9FIRM</name>
<keyword evidence="1" id="KW-0732">Signal</keyword>
<dbReference type="PROSITE" id="PS51257">
    <property type="entry name" value="PROKAR_LIPOPROTEIN"/>
    <property type="match status" value="1"/>
</dbReference>
<gene>
    <name evidence="2" type="ORF">L0P57_09805</name>
</gene>
<protein>
    <submittedName>
        <fullName evidence="2">Uncharacterized protein</fullName>
    </submittedName>
</protein>
<keyword evidence="3" id="KW-1185">Reference proteome</keyword>